<evidence type="ECO:0000313" key="2">
    <source>
        <dbReference type="Proteomes" id="UP000503162"/>
    </source>
</evidence>
<dbReference type="Proteomes" id="UP000503162">
    <property type="component" value="Chromosome"/>
</dbReference>
<protein>
    <submittedName>
        <fullName evidence="1">Uncharacterized protein</fullName>
    </submittedName>
</protein>
<dbReference type="EMBL" id="CP049989">
    <property type="protein sequence ID" value="QIM51303.1"/>
    <property type="molecule type" value="Genomic_DNA"/>
</dbReference>
<dbReference type="RefSeq" id="WP_166224742.1">
    <property type="nucleotide sequence ID" value="NZ_CP049989.1"/>
</dbReference>
<sequence length="60" mass="6405">MKAPSSQTVLQAVAIVCIVGLLAMIGHKAVADVSLVWDQHSGLDFWKALARYLLRNLAGG</sequence>
<organism evidence="1 2">
    <name type="scientific">Hydrogenophaga crocea</name>
    <dbReference type="NCBI Taxonomy" id="2716225"/>
    <lineage>
        <taxon>Bacteria</taxon>
        <taxon>Pseudomonadati</taxon>
        <taxon>Pseudomonadota</taxon>
        <taxon>Betaproteobacteria</taxon>
        <taxon>Burkholderiales</taxon>
        <taxon>Comamonadaceae</taxon>
        <taxon>Hydrogenophaga</taxon>
    </lineage>
</organism>
<evidence type="ECO:0000313" key="1">
    <source>
        <dbReference type="EMBL" id="QIM51303.1"/>
    </source>
</evidence>
<proteinExistence type="predicted"/>
<gene>
    <name evidence="1" type="ORF">G9Q37_03720</name>
</gene>
<accession>A0A6G8IDT9</accession>
<keyword evidence="2" id="KW-1185">Reference proteome</keyword>
<dbReference type="AlphaFoldDB" id="A0A6G8IDT9"/>
<dbReference type="KEGG" id="hcz:G9Q37_03720"/>
<reference evidence="1 2" key="1">
    <citation type="submission" date="2020-03" db="EMBL/GenBank/DDBJ databases">
        <title>Hydrogenophaga sp. nov. isolated from cyanobacterial mat.</title>
        <authorList>
            <person name="Thorat V."/>
            <person name="Kirdat K."/>
            <person name="Tiwarekar B."/>
            <person name="Costa E.D."/>
            <person name="Yadav A."/>
        </authorList>
    </citation>
    <scope>NUCLEOTIDE SEQUENCE [LARGE SCALE GENOMIC DNA]</scope>
    <source>
        <strain evidence="1 2">BA0156</strain>
    </source>
</reference>
<name>A0A6G8IDT9_9BURK</name>